<keyword evidence="1 4" id="KW-0732">Signal</keyword>
<evidence type="ECO:0000256" key="1">
    <source>
        <dbReference type="ARBA" id="ARBA00022729"/>
    </source>
</evidence>
<reference evidence="6 7" key="1">
    <citation type="submission" date="2019-08" db="EMBL/GenBank/DDBJ databases">
        <title>Seonamhaeicola sediminis sp. nov., isolated from marine sediment.</title>
        <authorList>
            <person name="Cao W.R."/>
        </authorList>
    </citation>
    <scope>NUCLEOTIDE SEQUENCE [LARGE SCALE GENOMIC DNA]</scope>
    <source>
        <strain evidence="6 7">1505</strain>
    </source>
</reference>
<dbReference type="Gene3D" id="4.10.1080.10">
    <property type="entry name" value="TSP type-3 repeat"/>
    <property type="match status" value="1"/>
</dbReference>
<dbReference type="SMART" id="SM00560">
    <property type="entry name" value="LamGL"/>
    <property type="match status" value="1"/>
</dbReference>
<dbReference type="InterPro" id="IPR006558">
    <property type="entry name" value="LamG-like"/>
</dbReference>
<gene>
    <name evidence="6" type="ORF">FUA22_17920</name>
</gene>
<protein>
    <submittedName>
        <fullName evidence="6">Choice-of-anchor D domain-containing protein</fullName>
    </submittedName>
</protein>
<dbReference type="OrthoDB" id="2582440at2"/>
<dbReference type="Pfam" id="PF13385">
    <property type="entry name" value="Laminin_G_3"/>
    <property type="match status" value="1"/>
</dbReference>
<dbReference type="RefSeq" id="WP_147769980.1">
    <property type="nucleotide sequence ID" value="NZ_VRKQ01000024.1"/>
</dbReference>
<proteinExistence type="predicted"/>
<dbReference type="InterPro" id="IPR013320">
    <property type="entry name" value="ConA-like_dom_sf"/>
</dbReference>
<dbReference type="NCBIfam" id="TIGR04183">
    <property type="entry name" value="Por_Secre_tail"/>
    <property type="match status" value="1"/>
</dbReference>
<dbReference type="InterPro" id="IPR026444">
    <property type="entry name" value="Secre_tail"/>
</dbReference>
<evidence type="ECO:0000256" key="4">
    <source>
        <dbReference type="SAM" id="SignalP"/>
    </source>
</evidence>
<dbReference type="PANTHER" id="PTHR42535">
    <property type="entry name" value="OOKINETE PROTEIN, PUTATIVE-RELATED"/>
    <property type="match status" value="1"/>
</dbReference>
<dbReference type="Gene3D" id="2.60.120.200">
    <property type="match status" value="1"/>
</dbReference>
<name>A0A5C7GDC5_9FLAO</name>
<feature type="signal peptide" evidence="4">
    <location>
        <begin position="1"/>
        <end position="22"/>
    </location>
</feature>
<evidence type="ECO:0000256" key="3">
    <source>
        <dbReference type="SAM" id="MobiDB-lite"/>
    </source>
</evidence>
<keyword evidence="2" id="KW-1015">Disulfide bond</keyword>
<evidence type="ECO:0000256" key="2">
    <source>
        <dbReference type="ARBA" id="ARBA00023157"/>
    </source>
</evidence>
<dbReference type="Proteomes" id="UP000321080">
    <property type="component" value="Unassembled WGS sequence"/>
</dbReference>
<evidence type="ECO:0000313" key="6">
    <source>
        <dbReference type="EMBL" id="TXG34496.1"/>
    </source>
</evidence>
<dbReference type="EMBL" id="VRKQ01000024">
    <property type="protein sequence ID" value="TXG34496.1"/>
    <property type="molecule type" value="Genomic_DNA"/>
</dbReference>
<dbReference type="NCBIfam" id="NF012200">
    <property type="entry name" value="choice_anch_D"/>
    <property type="match status" value="4"/>
</dbReference>
<sequence>MKNYTLVIFVLLLCIASNNSFAQGTLEVIGNSTLISNGDTTPTVSDDTDFGSIVVGNSNANSFQLDNITNGNSSKDLNNVTVTISGSSDFTPTTSTNYGSIAGNNSSVFHTITFTPSSVGLKTATVTVTFDNGTNSPYTFTIQGTGYQLYPEIDVLGNGNSIAGDNTNTPALSDDTDFDDVYVGIGSSETYTIDNSAGLADLSVTSIVLSDATNYAVSGITLPATVSAGGSTTFTVTINAGSTGIKNSTVTINNDDADEGTYVYNITANALTPQPEIDVRGLGNSIVGDGTNTPLISDDTNFGSTGVSVGSVTHTFTIHNTGPIDLTLDDPSPYITIGGTHSADFTLDITGISQTISGGSSTTFDITFDPTALGTRTATVSIANNDTTGSEDPYIFNIQGTGANSTFTEVSVYVNWPSRSQQNRVEIYSPSDELILTIDNGFTGNGNAPYSTTVDLSCVEDLSNYYYIMYDTNSNGWDGTDNIRIYPTGGGADFVNTNGDSATLAGVTGYFNVSGATCGAEIDVKGNLQSIIGDGTNTPSIFDHTHFGDVQIVSETAVRTFYLQNIGGSDLNVSSISLTGSTKFSLQSAPTTPLVLGVFGSEAIQIAYSTTTETLDTATLTILSTGDSGEETYTINLSAQGSLIFFDSDNDGVYDDADDDDDNDGITDSDEENNCRLAGFASTTDYKFLNETFGTGTTRSTAISTLYTATTNYCIEDGDSGTSSPCDSSFDSTNLQDGEYTVASFLTTGVNGETIGPSGDSVAAWAWYAWGTIEDHTPGDTDGRMAIFNASYAPGVFYETEIKGTLANVPVTYSFWVVNIDNADDRFIAQEGAGSVPRIQPNVTVNFYTSDRSTLIATFDTGDITRCSGAINDPNDPAYDPSDPSFNTCVTSEWKQFSQQLTTSETSFIVQFVNNAPGGGGNDLAIDDIVISQTLCDLDSDSIADVFDLDSDNDGIPDVVEAGFASVSEGEAQLTSVAAWTDSNGNGMYDSADGISPLDSDGDGVPNYIDLDSDNDGIFDVDELGVTNSNDALFQNGDGDINGDGVGDGLETETFREKDSDGDGTNEGYGDGILDIYDFYENNTSYGDSYGNDSQGTGPLYALDTDGDGTPDYLDITSDGSTFDIDGTLYASLDADNDGIIDGGTDSERDGILDAFDTDDTAFGSPRDLDRKLHLFFDGRNDYGEDTNVISSGPATMMAFIRSNGANTNGDDRIIMGQDDFYLRINNSDNTVSAIIEGTTLTSSTAITNGRWTHIAVTTESGNSVLYINGISEDTDSSGGITSASNLMIGRSSANDKHYHGYIDELRVFDKALTADELRKMIYQELEDNGSARGAVIPLDITDYDSGTDTATALPWSNMRRYFRMDAYKDDIIDDYATSGIDVGTGAKIYNTKIIDVQSAPVPFVTQQSGSLATALDIPAHGVHGNDAVNYDWSIIKISHDDVTYNVDQKHVGVIVDELDGSSNPIEFSIQNDTELNVSWYLELNGFIDLDGESQLVQGPDSSLSVGTNGQLEGDQQGTRDLFTYNYWCSPVGVADPPADSNPNPTRFGFTLQDILNDGAIDTNPLAITFLGSGYNGSPGTPGSVAASIADYWVWKYANRVGNTYSQWQHMRSTGTIYAGEGFTMKGIENTSGSIGLEHNYVFNGKPNNGDITLSIASGNDYLVGNPYPSALDADEFILDNIADGSGRNSVNVINGALYFWEHFASNSHVLAEYQGGYGMYTLMGGTQAINNDTRINHLGVLTATKTPKRYIPVGQGFFVFARNTGESNTVNPVGGTITFKNSQRIFQKESGGSSTFMKSADTKSKTTSSKSEIDERQKIRLMFDSPKGFHRQLLVGVDQNASSDFDPGYDADLFETNKEDMFWNLNGGKLVIQAVDNFDNQQILPLGIKTNIDGLSTIKIDGLENIDINTNVFVHDKELDVYQNLKEGNYEVFLTAGEHLNRFEITFENASQPSLSAEDLENKNLNTYFSNEKQSFVLHNPDLKDIKSMEVYNILGQSVYVFEKIKSENYQEFKTRNINPGTYIIKVNTIDGTLSKKVLVQ</sequence>
<feature type="region of interest" description="Disordered" evidence="3">
    <location>
        <begin position="1793"/>
        <end position="1812"/>
    </location>
</feature>
<dbReference type="SUPFAM" id="SSF103647">
    <property type="entry name" value="TSP type-3 repeat"/>
    <property type="match status" value="1"/>
</dbReference>
<dbReference type="GO" id="GO:0004553">
    <property type="term" value="F:hydrolase activity, hydrolyzing O-glycosyl compounds"/>
    <property type="evidence" value="ECO:0007669"/>
    <property type="project" value="UniProtKB-ARBA"/>
</dbReference>
<dbReference type="SUPFAM" id="SSF49899">
    <property type="entry name" value="Concanavalin A-like lectins/glucanases"/>
    <property type="match status" value="1"/>
</dbReference>
<dbReference type="Gene3D" id="2.60.40.10">
    <property type="entry name" value="Immunoglobulins"/>
    <property type="match status" value="4"/>
</dbReference>
<organism evidence="6 7">
    <name type="scientific">Seonamhaeicola maritimus</name>
    <dbReference type="NCBI Taxonomy" id="2591822"/>
    <lineage>
        <taxon>Bacteria</taxon>
        <taxon>Pseudomonadati</taxon>
        <taxon>Bacteroidota</taxon>
        <taxon>Flavobacteriia</taxon>
        <taxon>Flavobacteriales</taxon>
        <taxon>Flavobacteriaceae</taxon>
    </lineage>
</organism>
<dbReference type="InterPro" id="IPR013783">
    <property type="entry name" value="Ig-like_fold"/>
</dbReference>
<dbReference type="InterPro" id="IPR028974">
    <property type="entry name" value="TSP_type-3_rpt"/>
</dbReference>
<dbReference type="GO" id="GO:0005975">
    <property type="term" value="P:carbohydrate metabolic process"/>
    <property type="evidence" value="ECO:0007669"/>
    <property type="project" value="UniProtKB-ARBA"/>
</dbReference>
<keyword evidence="7" id="KW-1185">Reference proteome</keyword>
<dbReference type="GO" id="GO:0005509">
    <property type="term" value="F:calcium ion binding"/>
    <property type="evidence" value="ECO:0007669"/>
    <property type="project" value="InterPro"/>
</dbReference>
<evidence type="ECO:0000259" key="5">
    <source>
        <dbReference type="SMART" id="SM00560"/>
    </source>
</evidence>
<dbReference type="PANTHER" id="PTHR42535:SF2">
    <property type="entry name" value="CHROMOSOME UNDETERMINED SCAFFOLD_146, WHOLE GENOME SHOTGUN SEQUENCE"/>
    <property type="match status" value="1"/>
</dbReference>
<evidence type="ECO:0000313" key="7">
    <source>
        <dbReference type="Proteomes" id="UP000321080"/>
    </source>
</evidence>
<feature type="chain" id="PRO_5022733111" evidence="4">
    <location>
        <begin position="23"/>
        <end position="2042"/>
    </location>
</feature>
<comment type="caution">
    <text evidence="6">The sequence shown here is derived from an EMBL/GenBank/DDBJ whole genome shotgun (WGS) entry which is preliminary data.</text>
</comment>
<feature type="domain" description="LamG-like jellyroll fold" evidence="5">
    <location>
        <begin position="1193"/>
        <end position="1316"/>
    </location>
</feature>
<accession>A0A5C7GDC5</accession>